<dbReference type="GO" id="GO:0008360">
    <property type="term" value="P:regulation of cell shape"/>
    <property type="evidence" value="ECO:0007669"/>
    <property type="project" value="UniProtKB-KW"/>
</dbReference>
<evidence type="ECO:0000313" key="21">
    <source>
        <dbReference type="Proteomes" id="UP000027284"/>
    </source>
</evidence>
<evidence type="ECO:0000256" key="14">
    <source>
        <dbReference type="ARBA" id="ARBA00023268"/>
    </source>
</evidence>
<dbReference type="GO" id="GO:0071555">
    <property type="term" value="P:cell wall organization"/>
    <property type="evidence" value="ECO:0007669"/>
    <property type="project" value="UniProtKB-KW"/>
</dbReference>
<keyword evidence="5" id="KW-1003">Cell membrane</keyword>
<dbReference type="Gene3D" id="1.10.3810.10">
    <property type="entry name" value="Biosynthetic peptidoglycan transglycosylase-like"/>
    <property type="match status" value="1"/>
</dbReference>
<protein>
    <submittedName>
        <fullName evidence="20">Uncharacterized protein</fullName>
    </submittedName>
</protein>
<dbReference type="OrthoDB" id="9766909at2"/>
<dbReference type="GO" id="GO:0008955">
    <property type="term" value="F:peptidoglycan glycosyltransferase activity"/>
    <property type="evidence" value="ECO:0007669"/>
    <property type="project" value="UniProtKB-EC"/>
</dbReference>
<dbReference type="InterPro" id="IPR001460">
    <property type="entry name" value="PCN-bd_Tpept"/>
</dbReference>
<evidence type="ECO:0000256" key="6">
    <source>
        <dbReference type="ARBA" id="ARBA00022645"/>
    </source>
</evidence>
<keyword evidence="13" id="KW-0472">Membrane</keyword>
<comment type="subcellular location">
    <subcellularLocation>
        <location evidence="1">Cell membrane</location>
    </subcellularLocation>
</comment>
<evidence type="ECO:0000256" key="9">
    <source>
        <dbReference type="ARBA" id="ARBA00022679"/>
    </source>
</evidence>
<dbReference type="EMBL" id="JMFG01000015">
    <property type="protein sequence ID" value="KDA53961.1"/>
    <property type="molecule type" value="Genomic_DNA"/>
</dbReference>
<dbReference type="GO" id="GO:0009252">
    <property type="term" value="P:peptidoglycan biosynthetic process"/>
    <property type="evidence" value="ECO:0007669"/>
    <property type="project" value="UniProtKB-KW"/>
</dbReference>
<sequence length="667" mass="71383">MPLTRRTRIVLRWLVLLCLLAVASGLLILGWGLALVGAGMERALAAAGSPRVFASPGVLRAGEAWTSEELQFFFAAHGLPPKPCSRPRPYEVCHTGNSFLLGPGLASGQTPVVVRVSGSGLELSQTNAGALREITLPPRLVALLPEKDTVQWPVALEQVSPGLINSVVDLEDRGFLSHPGLSLRGVLRATVANLTSGGVKQGGSTITQQVVKLLLLRPERRMSRKVLEAFLASLLEYRYSKRQILNAYLNHVYFGQDGGVSVVGVEAASRFYFGKPARFLSLHEAALLAGMIAAPNRFNPFVHPQAAKARRAQALSALQREGHVSGEEATEAQLGPLPTAPWPLRWEAAAHFLDLVKGKEVITTLDPVVQEAVRAGVGASLARLFAQKPALGEGSGDPLQVAVVVVGADGRILALQGSKQPKPGELNRALSAKRPIGSLVKPFLVARALEEGWNLEATLLDEPLAVPVGTQLWTPQNHDGRFRGAISVKEALVHSVNVPMVRLGLSLGLSQVTNTLRELGLSPPGTPAELLGAVEASPLEVARAFTTLLAGGRLLEPWAVEPGRHHRQVFAPEAVGQVRGALEEVVESGTAAGFASRCGRPLAGKTGTTDNRRDSWFVALRPKFLVVVWVGTDRNRETGLYGASGAGVVWQEIDRRLPRVYKEGPWP</sequence>
<dbReference type="GO" id="GO:0006508">
    <property type="term" value="P:proteolysis"/>
    <property type="evidence" value="ECO:0007669"/>
    <property type="project" value="UniProtKB-KW"/>
</dbReference>
<comment type="caution">
    <text evidence="20">The sequence shown here is derived from an EMBL/GenBank/DDBJ whole genome shotgun (WGS) entry which is preliminary data.</text>
</comment>
<dbReference type="AlphaFoldDB" id="A0A062Y0R3"/>
<dbReference type="GO" id="GO:0030288">
    <property type="term" value="C:outer membrane-bounded periplasmic space"/>
    <property type="evidence" value="ECO:0007669"/>
    <property type="project" value="TreeGrafter"/>
</dbReference>
<keyword evidence="15" id="KW-0961">Cell wall biogenesis/degradation</keyword>
<dbReference type="GO" id="GO:0009002">
    <property type="term" value="F:serine-type D-Ala-D-Ala carboxypeptidase activity"/>
    <property type="evidence" value="ECO:0007669"/>
    <property type="project" value="UniProtKB-EC"/>
</dbReference>
<feature type="domain" description="Glycosyl transferase family 51" evidence="19">
    <location>
        <begin position="151"/>
        <end position="317"/>
    </location>
</feature>
<evidence type="ECO:0000256" key="13">
    <source>
        <dbReference type="ARBA" id="ARBA00023136"/>
    </source>
</evidence>
<keyword evidence="10" id="KW-0378">Hydrolase</keyword>
<evidence type="ECO:0000256" key="12">
    <source>
        <dbReference type="ARBA" id="ARBA00022984"/>
    </source>
</evidence>
<dbReference type="InterPro" id="IPR023346">
    <property type="entry name" value="Lysozyme-like_dom_sf"/>
</dbReference>
<evidence type="ECO:0000256" key="16">
    <source>
        <dbReference type="ARBA" id="ARBA00034000"/>
    </source>
</evidence>
<proteinExistence type="inferred from homology"/>
<comment type="catalytic activity">
    <reaction evidence="16">
        <text>Preferential cleavage: (Ac)2-L-Lys-D-Ala-|-D-Ala. Also transpeptidation of peptidyl-alanyl moieties that are N-acyl substituents of D-alanine.</text>
        <dbReference type="EC" id="3.4.16.4"/>
    </reaction>
</comment>
<evidence type="ECO:0000256" key="5">
    <source>
        <dbReference type="ARBA" id="ARBA00022475"/>
    </source>
</evidence>
<keyword evidence="12" id="KW-0573">Peptidoglycan synthesis</keyword>
<dbReference type="RefSeq" id="WP_038048591.1">
    <property type="nucleotide sequence ID" value="NZ_JMFG01000015.1"/>
</dbReference>
<evidence type="ECO:0000256" key="15">
    <source>
        <dbReference type="ARBA" id="ARBA00023316"/>
    </source>
</evidence>
<dbReference type="Pfam" id="PF00905">
    <property type="entry name" value="Transpeptidase"/>
    <property type="match status" value="1"/>
</dbReference>
<evidence type="ECO:0000313" key="20">
    <source>
        <dbReference type="EMBL" id="KDA53961.1"/>
    </source>
</evidence>
<dbReference type="SUPFAM" id="SSF53955">
    <property type="entry name" value="Lysozyme-like"/>
    <property type="match status" value="1"/>
</dbReference>
<evidence type="ECO:0000256" key="11">
    <source>
        <dbReference type="ARBA" id="ARBA00022960"/>
    </source>
</evidence>
<evidence type="ECO:0000256" key="10">
    <source>
        <dbReference type="ARBA" id="ARBA00022801"/>
    </source>
</evidence>
<dbReference type="Pfam" id="PF00912">
    <property type="entry name" value="Transgly"/>
    <property type="match status" value="1"/>
</dbReference>
<dbReference type="InterPro" id="IPR036950">
    <property type="entry name" value="PBP_transglycosylase"/>
</dbReference>
<organism evidence="20 21">
    <name type="scientific">Thermoanaerobaculum aquaticum</name>
    <dbReference type="NCBI Taxonomy" id="1312852"/>
    <lineage>
        <taxon>Bacteria</taxon>
        <taxon>Pseudomonadati</taxon>
        <taxon>Acidobacteriota</taxon>
        <taxon>Thermoanaerobaculia</taxon>
        <taxon>Thermoanaerobaculales</taxon>
        <taxon>Thermoanaerobaculaceae</taxon>
        <taxon>Thermoanaerobaculum</taxon>
    </lineage>
</organism>
<comment type="catalytic activity">
    <reaction evidence="17">
        <text>[GlcNAc-(1-&gt;4)-Mur2Ac(oyl-L-Ala-gamma-D-Glu-L-Lys-D-Ala-D-Ala)](n)-di-trans,octa-cis-undecaprenyl diphosphate + beta-D-GlcNAc-(1-&gt;4)-Mur2Ac(oyl-L-Ala-gamma-D-Glu-L-Lys-D-Ala-D-Ala)-di-trans,octa-cis-undecaprenyl diphosphate = [GlcNAc-(1-&gt;4)-Mur2Ac(oyl-L-Ala-gamma-D-Glu-L-Lys-D-Ala-D-Ala)](n+1)-di-trans,octa-cis-undecaprenyl diphosphate + di-trans,octa-cis-undecaprenyl diphosphate + H(+)</text>
        <dbReference type="Rhea" id="RHEA:23708"/>
        <dbReference type="Rhea" id="RHEA-COMP:9602"/>
        <dbReference type="Rhea" id="RHEA-COMP:9603"/>
        <dbReference type="ChEBI" id="CHEBI:15378"/>
        <dbReference type="ChEBI" id="CHEBI:58405"/>
        <dbReference type="ChEBI" id="CHEBI:60033"/>
        <dbReference type="ChEBI" id="CHEBI:78435"/>
        <dbReference type="EC" id="2.4.99.28"/>
    </reaction>
</comment>
<feature type="domain" description="Penicillin-binding protein transpeptidase" evidence="18">
    <location>
        <begin position="402"/>
        <end position="625"/>
    </location>
</feature>
<evidence type="ECO:0000256" key="3">
    <source>
        <dbReference type="ARBA" id="ARBA00007090"/>
    </source>
</evidence>
<keyword evidence="6" id="KW-0121">Carboxypeptidase</keyword>
<keyword evidence="21" id="KW-1185">Reference proteome</keyword>
<accession>A0A062Y0R3</accession>
<keyword evidence="14" id="KW-0511">Multifunctional enzyme</keyword>
<dbReference type="SUPFAM" id="SSF56601">
    <property type="entry name" value="beta-lactamase/transpeptidase-like"/>
    <property type="match status" value="1"/>
</dbReference>
<evidence type="ECO:0000256" key="1">
    <source>
        <dbReference type="ARBA" id="ARBA00004236"/>
    </source>
</evidence>
<dbReference type="GO" id="GO:0005886">
    <property type="term" value="C:plasma membrane"/>
    <property type="evidence" value="ECO:0007669"/>
    <property type="project" value="UniProtKB-SubCell"/>
</dbReference>
<dbReference type="Proteomes" id="UP000027284">
    <property type="component" value="Unassembled WGS sequence"/>
</dbReference>
<dbReference type="InterPro" id="IPR001264">
    <property type="entry name" value="Glyco_trans_51"/>
</dbReference>
<evidence type="ECO:0000256" key="17">
    <source>
        <dbReference type="ARBA" id="ARBA00049902"/>
    </source>
</evidence>
<evidence type="ECO:0000259" key="18">
    <source>
        <dbReference type="Pfam" id="PF00905"/>
    </source>
</evidence>
<dbReference type="GO" id="GO:0008658">
    <property type="term" value="F:penicillin binding"/>
    <property type="evidence" value="ECO:0007669"/>
    <property type="project" value="InterPro"/>
</dbReference>
<dbReference type="InterPro" id="IPR050396">
    <property type="entry name" value="Glycosyltr_51/Transpeptidase"/>
</dbReference>
<name>A0A062Y0R3_9BACT</name>
<keyword evidence="7" id="KW-0645">Protease</keyword>
<evidence type="ECO:0000256" key="7">
    <source>
        <dbReference type="ARBA" id="ARBA00022670"/>
    </source>
</evidence>
<dbReference type="InterPro" id="IPR012338">
    <property type="entry name" value="Beta-lactam/transpept-like"/>
</dbReference>
<gene>
    <name evidence="20" type="ORF">EG19_01825</name>
</gene>
<keyword evidence="11" id="KW-0133">Cell shape</keyword>
<reference evidence="20 21" key="1">
    <citation type="submission" date="2014-04" db="EMBL/GenBank/DDBJ databases">
        <title>The Genome Sequence of Thermoanaerobaculum aquaticum MP-01, The First Cultivated Group 23 Acidobacterium.</title>
        <authorList>
            <person name="Stamps B.W."/>
            <person name="Losey N.A."/>
            <person name="Lawson P.A."/>
            <person name="Stevenson B.S."/>
        </authorList>
    </citation>
    <scope>NUCLEOTIDE SEQUENCE [LARGE SCALE GENOMIC DNA]</scope>
    <source>
        <strain evidence="20 21">MP-01</strain>
    </source>
</reference>
<dbReference type="STRING" id="1312852.EG19_01825"/>
<keyword evidence="8" id="KW-0328">Glycosyltransferase</keyword>
<evidence type="ECO:0000259" key="19">
    <source>
        <dbReference type="Pfam" id="PF00912"/>
    </source>
</evidence>
<dbReference type="PANTHER" id="PTHR32282">
    <property type="entry name" value="BINDING PROTEIN TRANSPEPTIDASE, PUTATIVE-RELATED"/>
    <property type="match status" value="1"/>
</dbReference>
<evidence type="ECO:0000256" key="8">
    <source>
        <dbReference type="ARBA" id="ARBA00022676"/>
    </source>
</evidence>
<keyword evidence="9" id="KW-0808">Transferase</keyword>
<evidence type="ECO:0000256" key="4">
    <source>
        <dbReference type="ARBA" id="ARBA00007739"/>
    </source>
</evidence>
<dbReference type="Gene3D" id="3.40.710.10">
    <property type="entry name" value="DD-peptidase/beta-lactamase superfamily"/>
    <property type="match status" value="1"/>
</dbReference>
<evidence type="ECO:0000256" key="2">
    <source>
        <dbReference type="ARBA" id="ARBA00004752"/>
    </source>
</evidence>
<comment type="similarity">
    <text evidence="3">In the C-terminal section; belongs to the transpeptidase family.</text>
</comment>
<comment type="similarity">
    <text evidence="4">In the N-terminal section; belongs to the glycosyltransferase 51 family.</text>
</comment>
<comment type="pathway">
    <text evidence="2">Cell wall biogenesis; peptidoglycan biosynthesis.</text>
</comment>
<dbReference type="PANTHER" id="PTHR32282:SF11">
    <property type="entry name" value="PENICILLIN-BINDING PROTEIN 1B"/>
    <property type="match status" value="1"/>
</dbReference>